<organism evidence="16">
    <name type="scientific">Musca domestica</name>
    <name type="common">House fly</name>
    <dbReference type="NCBI Taxonomy" id="7370"/>
    <lineage>
        <taxon>Eukaryota</taxon>
        <taxon>Metazoa</taxon>
        <taxon>Ecdysozoa</taxon>
        <taxon>Arthropoda</taxon>
        <taxon>Hexapoda</taxon>
        <taxon>Insecta</taxon>
        <taxon>Pterygota</taxon>
        <taxon>Neoptera</taxon>
        <taxon>Endopterygota</taxon>
        <taxon>Diptera</taxon>
        <taxon>Brachycera</taxon>
        <taxon>Muscomorpha</taxon>
        <taxon>Muscoidea</taxon>
        <taxon>Muscidae</taxon>
        <taxon>Musca</taxon>
    </lineage>
</organism>
<gene>
    <name evidence="16" type="primary">101889574</name>
    <name evidence="18" type="synonym">LOC101889574</name>
</gene>
<sequence length="788" mass="85576">MGLTEMPAGYMTQNTVSVSSSAGGGHHGVMVMEHHTHHPHHHSQHHLQQLHQQHIPTQQHLDAVHQHQQQHHLQLEKDKMNSKKKMHLLKKIKKRFGLVRRSPSSCPGPNNLPPLQFHHVHGDNIRISRDGTIARRFESFCRAITFSARPVRINERICVKFCEISNNWNGGIRFGFTSNDPATLEGTLPKYACPDLTNRPGFWAKALHEQYCEKDNVLYYYVNSAGDVIYGINNEEKGVILSGIDTRGCLWTLIDIYGNCTGIEFLDARVYMYQQSGGVGLPPSVLAAGMTGTLPAGSQMSGLNPHHPNQQSRRSLPSTTGYDHELERSLMPSMQSLNITGDQVAIASDLANGLPPLRYNGSGRLIPVPFHITKGRNVRLSHDRFIASRTENDFCQGYVFTARPIRIGEKIIVQILKTEQMYVGALALGLTSCNPAALQPGDLPNDSDFLLDRPEYWVVSKDIAAAPQRGDEIAFFVAPNGEVTISKNNGPAVVVMHVDQSLQLWAFLDVYGSTQSVRMFRQQLPNMVNYPPNAIAGSSQRIVNIPVSESMNSLNSQISENRKIIHPSQLNVTHGTISASTSTLASMQSTNNLAGGGQTSGILNGTCSPPSATTGRMISMPSNGEMIQIQPTNGGGTVLVVNLPPATSALDLNGLATSQARLAATTNNGGGGANNSATCSSGASSNSNVNTLVGNINNGQFIETNTASSLNVAAATNNKWSKDTVDNSDSAGAECTICYENQIDSVLYSCGHMCMCYDCAIEQWRGVGGGQCPLCRAVIRDVIRTYTT</sequence>
<keyword evidence="8" id="KW-0238">DNA-binding</keyword>
<dbReference type="AlphaFoldDB" id="A0A1I8MTM5"/>
<dbReference type="VEuPathDB" id="VectorBase:MDOMA2_013966"/>
<dbReference type="OrthoDB" id="6078042at2759"/>
<dbReference type="GO" id="GO:0061630">
    <property type="term" value="F:ubiquitin protein ligase activity"/>
    <property type="evidence" value="ECO:0007669"/>
    <property type="project" value="TreeGrafter"/>
</dbReference>
<evidence type="ECO:0000313" key="18">
    <source>
        <dbReference type="RefSeq" id="XP_011291210.1"/>
    </source>
</evidence>
<evidence type="ECO:0000256" key="11">
    <source>
        <dbReference type="ARBA" id="ARBA00068495"/>
    </source>
</evidence>
<evidence type="ECO:0000256" key="5">
    <source>
        <dbReference type="ARBA" id="ARBA00022771"/>
    </source>
</evidence>
<dbReference type="SMART" id="SM00588">
    <property type="entry name" value="NEUZ"/>
    <property type="match status" value="2"/>
</dbReference>
<dbReference type="RefSeq" id="XP_011291210.1">
    <property type="nucleotide sequence ID" value="XM_011292908.2"/>
</dbReference>
<dbReference type="GO" id="GO:0005634">
    <property type="term" value="C:nucleus"/>
    <property type="evidence" value="ECO:0007669"/>
    <property type="project" value="UniProtKB-SubCell"/>
</dbReference>
<keyword evidence="5 12" id="KW-0863">Zinc-finger</keyword>
<proteinExistence type="predicted"/>
<dbReference type="Pfam" id="PF13920">
    <property type="entry name" value="zf-C3HC4_3"/>
    <property type="match status" value="1"/>
</dbReference>
<accession>A0A1I8MTM5</accession>
<dbReference type="PANTHER" id="PTHR12429">
    <property type="entry name" value="NEURALIZED"/>
    <property type="match status" value="1"/>
</dbReference>
<dbReference type="InterPro" id="IPR006573">
    <property type="entry name" value="NHR_dom"/>
</dbReference>
<dbReference type="Gene3D" id="3.30.40.10">
    <property type="entry name" value="Zinc/RING finger domain, C3HC4 (zinc finger)"/>
    <property type="match status" value="1"/>
</dbReference>
<dbReference type="STRING" id="7370.A0A1I8MTM5"/>
<feature type="region of interest" description="Disordered" evidence="13">
    <location>
        <begin position="297"/>
        <end position="321"/>
    </location>
</feature>
<dbReference type="InterPro" id="IPR013083">
    <property type="entry name" value="Znf_RING/FYVE/PHD"/>
</dbReference>
<comment type="function">
    <text evidence="10">Involved in neurogenesis. Interacts with other neurogenic proteins in the specification of the neuroblast versus epidermoblast cell fate.</text>
</comment>
<dbReference type="GO" id="GO:0003677">
    <property type="term" value="F:DNA binding"/>
    <property type="evidence" value="ECO:0007669"/>
    <property type="project" value="UniProtKB-KW"/>
</dbReference>
<keyword evidence="2" id="KW-0217">Developmental protein</keyword>
<dbReference type="InterPro" id="IPR001841">
    <property type="entry name" value="Znf_RING"/>
</dbReference>
<evidence type="ECO:0000256" key="9">
    <source>
        <dbReference type="ARBA" id="ARBA00023242"/>
    </source>
</evidence>
<name>A0A1I8MTM5_MUSDO</name>
<evidence type="ECO:0000259" key="15">
    <source>
        <dbReference type="PROSITE" id="PS51065"/>
    </source>
</evidence>
<evidence type="ECO:0000259" key="14">
    <source>
        <dbReference type="PROSITE" id="PS50089"/>
    </source>
</evidence>
<dbReference type="SMART" id="SM00184">
    <property type="entry name" value="RING"/>
    <property type="match status" value="1"/>
</dbReference>
<feature type="domain" description="NHR" evidence="15">
    <location>
        <begin position="367"/>
        <end position="522"/>
    </location>
</feature>
<evidence type="ECO:0000256" key="3">
    <source>
        <dbReference type="ARBA" id="ARBA00022723"/>
    </source>
</evidence>
<keyword evidence="6" id="KW-0862">Zinc</keyword>
<evidence type="ECO:0000256" key="4">
    <source>
        <dbReference type="ARBA" id="ARBA00022737"/>
    </source>
</evidence>
<keyword evidence="9" id="KW-0539">Nucleus</keyword>
<evidence type="ECO:0000256" key="10">
    <source>
        <dbReference type="ARBA" id="ARBA00058903"/>
    </source>
</evidence>
<dbReference type="EnsemblMetazoa" id="MDOA008328-RB">
    <property type="protein sequence ID" value="MDOA008328-PB"/>
    <property type="gene ID" value="MDOA008328"/>
</dbReference>
<dbReference type="PROSITE" id="PS50089">
    <property type="entry name" value="ZF_RING_2"/>
    <property type="match status" value="1"/>
</dbReference>
<protein>
    <recommendedName>
        <fullName evidence="11">Protein neuralized</fullName>
    </recommendedName>
</protein>
<evidence type="ECO:0000256" key="6">
    <source>
        <dbReference type="ARBA" id="ARBA00022833"/>
    </source>
</evidence>
<evidence type="ECO:0000313" key="17">
    <source>
        <dbReference type="Proteomes" id="UP001652621"/>
    </source>
</evidence>
<dbReference type="InterPro" id="IPR043136">
    <property type="entry name" value="B30.2/SPRY_sf"/>
</dbReference>
<reference evidence="16" key="1">
    <citation type="submission" date="2020-05" db="UniProtKB">
        <authorList>
            <consortium name="EnsemblMetazoa"/>
        </authorList>
    </citation>
    <scope>IDENTIFICATION</scope>
    <source>
        <strain evidence="16">Aabys</strain>
    </source>
</reference>
<dbReference type="PROSITE" id="PS51065">
    <property type="entry name" value="NHR"/>
    <property type="match status" value="2"/>
</dbReference>
<dbReference type="GO" id="GO:0008270">
    <property type="term" value="F:zinc ion binding"/>
    <property type="evidence" value="ECO:0007669"/>
    <property type="project" value="UniProtKB-KW"/>
</dbReference>
<dbReference type="Gene3D" id="2.60.120.920">
    <property type="match status" value="2"/>
</dbReference>
<dbReference type="Proteomes" id="UP001652621">
    <property type="component" value="Unplaced"/>
</dbReference>
<feature type="domain" description="RING-type" evidence="14">
    <location>
        <begin position="735"/>
        <end position="776"/>
    </location>
</feature>
<evidence type="ECO:0000256" key="12">
    <source>
        <dbReference type="PROSITE-ProRule" id="PRU00175"/>
    </source>
</evidence>
<dbReference type="SUPFAM" id="SSF57850">
    <property type="entry name" value="RING/U-box"/>
    <property type="match status" value="1"/>
</dbReference>
<dbReference type="PANTHER" id="PTHR12429:SF6">
    <property type="entry name" value="PROTEIN NEURALIZED"/>
    <property type="match status" value="1"/>
</dbReference>
<keyword evidence="7" id="KW-0524">Neurogenesis</keyword>
<dbReference type="CDD" id="cd16647">
    <property type="entry name" value="mRING-HC-C3HC5_NEU1"/>
    <property type="match status" value="1"/>
</dbReference>
<dbReference type="InterPro" id="IPR037962">
    <property type="entry name" value="Neuralized"/>
</dbReference>
<keyword evidence="4" id="KW-0677">Repeat</keyword>
<comment type="subcellular location">
    <subcellularLocation>
        <location evidence="1">Nucleus</location>
    </subcellularLocation>
</comment>
<dbReference type="VEuPathDB" id="VectorBase:MDOA008328"/>
<evidence type="ECO:0000256" key="7">
    <source>
        <dbReference type="ARBA" id="ARBA00022902"/>
    </source>
</evidence>
<keyword evidence="17" id="KW-1185">Reference proteome</keyword>
<dbReference type="FunFam" id="2.60.120.920:FF:000005">
    <property type="entry name" value="Putative E3 ubiquitin-protein ligase NEURL1B"/>
    <property type="match status" value="2"/>
</dbReference>
<dbReference type="FunFam" id="3.30.40.10:FF:000441">
    <property type="entry name" value="Neuralized, isoform B"/>
    <property type="match status" value="1"/>
</dbReference>
<evidence type="ECO:0000256" key="1">
    <source>
        <dbReference type="ARBA" id="ARBA00004123"/>
    </source>
</evidence>
<evidence type="ECO:0000256" key="8">
    <source>
        <dbReference type="ARBA" id="ARBA00023125"/>
    </source>
</evidence>
<evidence type="ECO:0000256" key="13">
    <source>
        <dbReference type="SAM" id="MobiDB-lite"/>
    </source>
</evidence>
<evidence type="ECO:0000256" key="2">
    <source>
        <dbReference type="ARBA" id="ARBA00022473"/>
    </source>
</evidence>
<dbReference type="GO" id="GO:0007399">
    <property type="term" value="P:nervous system development"/>
    <property type="evidence" value="ECO:0007669"/>
    <property type="project" value="UniProtKB-KW"/>
</dbReference>
<feature type="domain" description="NHR" evidence="15">
    <location>
        <begin position="114"/>
        <end position="268"/>
    </location>
</feature>
<evidence type="ECO:0000313" key="16">
    <source>
        <dbReference type="EnsemblMetazoa" id="MDOA008328-PB"/>
    </source>
</evidence>
<keyword evidence="3" id="KW-0479">Metal-binding</keyword>
<dbReference type="Pfam" id="PF07177">
    <property type="entry name" value="Neuralized"/>
    <property type="match status" value="2"/>
</dbReference>
<reference evidence="18" key="2">
    <citation type="submission" date="2025-04" db="UniProtKB">
        <authorList>
            <consortium name="RefSeq"/>
        </authorList>
    </citation>
    <scope>IDENTIFICATION</scope>
    <source>
        <strain evidence="18">Aabys</strain>
    </source>
</reference>